<reference evidence="1" key="1">
    <citation type="journal article" date="2023" name="Mol. Phylogenet. Evol.">
        <title>Genome-scale phylogeny and comparative genomics of the fungal order Sordariales.</title>
        <authorList>
            <person name="Hensen N."/>
            <person name="Bonometti L."/>
            <person name="Westerberg I."/>
            <person name="Brannstrom I.O."/>
            <person name="Guillou S."/>
            <person name="Cros-Aarteil S."/>
            <person name="Calhoun S."/>
            <person name="Haridas S."/>
            <person name="Kuo A."/>
            <person name="Mondo S."/>
            <person name="Pangilinan J."/>
            <person name="Riley R."/>
            <person name="LaButti K."/>
            <person name="Andreopoulos B."/>
            <person name="Lipzen A."/>
            <person name="Chen C."/>
            <person name="Yan M."/>
            <person name="Daum C."/>
            <person name="Ng V."/>
            <person name="Clum A."/>
            <person name="Steindorff A."/>
            <person name="Ohm R.A."/>
            <person name="Martin F."/>
            <person name="Silar P."/>
            <person name="Natvig D.O."/>
            <person name="Lalanne C."/>
            <person name="Gautier V."/>
            <person name="Ament-Velasquez S.L."/>
            <person name="Kruys A."/>
            <person name="Hutchinson M.I."/>
            <person name="Powell A.J."/>
            <person name="Barry K."/>
            <person name="Miller A.N."/>
            <person name="Grigoriev I.V."/>
            <person name="Debuchy R."/>
            <person name="Gladieux P."/>
            <person name="Hiltunen Thoren M."/>
            <person name="Johannesson H."/>
        </authorList>
    </citation>
    <scope>NUCLEOTIDE SEQUENCE</scope>
    <source>
        <strain evidence="1">CBS 955.72</strain>
    </source>
</reference>
<proteinExistence type="predicted"/>
<dbReference type="Proteomes" id="UP001275084">
    <property type="component" value="Unassembled WGS sequence"/>
</dbReference>
<accession>A0AAJ0MKM8</accession>
<dbReference type="AlphaFoldDB" id="A0AAJ0MKM8"/>
<comment type="caution">
    <text evidence="1">The sequence shown here is derived from an EMBL/GenBank/DDBJ whole genome shotgun (WGS) entry which is preliminary data.</text>
</comment>
<keyword evidence="2" id="KW-1185">Reference proteome</keyword>
<reference evidence="1" key="2">
    <citation type="submission" date="2023-06" db="EMBL/GenBank/DDBJ databases">
        <authorList>
            <consortium name="Lawrence Berkeley National Laboratory"/>
            <person name="Haridas S."/>
            <person name="Hensen N."/>
            <person name="Bonometti L."/>
            <person name="Westerberg I."/>
            <person name="Brannstrom I.O."/>
            <person name="Guillou S."/>
            <person name="Cros-Aarteil S."/>
            <person name="Calhoun S."/>
            <person name="Kuo A."/>
            <person name="Mondo S."/>
            <person name="Pangilinan J."/>
            <person name="Riley R."/>
            <person name="Labutti K."/>
            <person name="Andreopoulos B."/>
            <person name="Lipzen A."/>
            <person name="Chen C."/>
            <person name="Yanf M."/>
            <person name="Daum C."/>
            <person name="Ng V."/>
            <person name="Clum A."/>
            <person name="Steindorff A."/>
            <person name="Ohm R."/>
            <person name="Martin F."/>
            <person name="Silar P."/>
            <person name="Natvig D."/>
            <person name="Lalanne C."/>
            <person name="Gautier V."/>
            <person name="Ament-Velasquez S.L."/>
            <person name="Kruys A."/>
            <person name="Hutchinson M.I."/>
            <person name="Powell A.J."/>
            <person name="Barry K."/>
            <person name="Miller A.N."/>
            <person name="Grigoriev I.V."/>
            <person name="Debuchy R."/>
            <person name="Gladieux P."/>
            <person name="Thoren M.H."/>
            <person name="Johannesson H."/>
        </authorList>
    </citation>
    <scope>NUCLEOTIDE SEQUENCE</scope>
    <source>
        <strain evidence="1">CBS 955.72</strain>
    </source>
</reference>
<evidence type="ECO:0000313" key="2">
    <source>
        <dbReference type="Proteomes" id="UP001275084"/>
    </source>
</evidence>
<evidence type="ECO:0000313" key="1">
    <source>
        <dbReference type="EMBL" id="KAK3363976.1"/>
    </source>
</evidence>
<sequence>MKFSLDDGFYLWALSLPQEQVEWPVFDTAFFGEDNSSSTLTPVPEAALDATLASIIHNLHALHLSPSKTGSKTYDETFDVDFAWIDQGYNFMVGQVAFALFGAGIQIENMAICSYVVDVT</sequence>
<dbReference type="EMBL" id="JAUIQD010000001">
    <property type="protein sequence ID" value="KAK3363976.1"/>
    <property type="molecule type" value="Genomic_DNA"/>
</dbReference>
<name>A0AAJ0MKM8_9PEZI</name>
<protein>
    <submittedName>
        <fullName evidence="1">Uncharacterized protein</fullName>
    </submittedName>
</protein>
<gene>
    <name evidence="1" type="ORF">B0T25DRAFT_562955</name>
</gene>
<organism evidence="1 2">
    <name type="scientific">Lasiosphaeria hispida</name>
    <dbReference type="NCBI Taxonomy" id="260671"/>
    <lineage>
        <taxon>Eukaryota</taxon>
        <taxon>Fungi</taxon>
        <taxon>Dikarya</taxon>
        <taxon>Ascomycota</taxon>
        <taxon>Pezizomycotina</taxon>
        <taxon>Sordariomycetes</taxon>
        <taxon>Sordariomycetidae</taxon>
        <taxon>Sordariales</taxon>
        <taxon>Lasiosphaeriaceae</taxon>
        <taxon>Lasiosphaeria</taxon>
    </lineage>
</organism>